<dbReference type="AlphaFoldDB" id="A0A383CCU1"/>
<evidence type="ECO:0000313" key="1">
    <source>
        <dbReference type="EMBL" id="SVE29879.1"/>
    </source>
</evidence>
<gene>
    <name evidence="1" type="ORF">METZ01_LOCUS482733</name>
</gene>
<name>A0A383CCU1_9ZZZZ</name>
<accession>A0A383CCU1</accession>
<reference evidence="1" key="1">
    <citation type="submission" date="2018-05" db="EMBL/GenBank/DDBJ databases">
        <authorList>
            <person name="Lanie J.A."/>
            <person name="Ng W.-L."/>
            <person name="Kazmierczak K.M."/>
            <person name="Andrzejewski T.M."/>
            <person name="Davidsen T.M."/>
            <person name="Wayne K.J."/>
            <person name="Tettelin H."/>
            <person name="Glass J.I."/>
            <person name="Rusch D."/>
            <person name="Podicherti R."/>
            <person name="Tsui H.-C.T."/>
            <person name="Winkler M.E."/>
        </authorList>
    </citation>
    <scope>NUCLEOTIDE SEQUENCE</scope>
</reference>
<protein>
    <submittedName>
        <fullName evidence="1">Uncharacterized protein</fullName>
    </submittedName>
</protein>
<dbReference type="EMBL" id="UINC01207684">
    <property type="protein sequence ID" value="SVE29879.1"/>
    <property type="molecule type" value="Genomic_DNA"/>
</dbReference>
<sequence>RDSVSKMIRAVATLLLLAVSLPVMSADRGYLLLSDGSQLADQINRKLERFLVEIPNDIQRDSERGAFITEEGQEIKFNAIFHTKSLRNSKVIPSLVEEYAPDFVVLAWTTSKSSTDSFLNTSQKTIHVYLRVLDASGRNVYRGTESFKSKPSVTVPEDEDIVFDLVAKYDFSRVEKAIAKNQNKKHKRGQPIKVVFSNISQTDYFEKRDGLIQLLESAGDISKVRDKHKKTKSTLTVRATL</sequence>
<proteinExistence type="predicted"/>
<feature type="non-terminal residue" evidence="1">
    <location>
        <position position="1"/>
    </location>
</feature>
<feature type="non-terminal residue" evidence="1">
    <location>
        <position position="241"/>
    </location>
</feature>
<organism evidence="1">
    <name type="scientific">marine metagenome</name>
    <dbReference type="NCBI Taxonomy" id="408172"/>
    <lineage>
        <taxon>unclassified sequences</taxon>
        <taxon>metagenomes</taxon>
        <taxon>ecological metagenomes</taxon>
    </lineage>
</organism>